<organism evidence="2 3">
    <name type="scientific">Selenomonas ruminantium</name>
    <dbReference type="NCBI Taxonomy" id="971"/>
    <lineage>
        <taxon>Bacteria</taxon>
        <taxon>Bacillati</taxon>
        <taxon>Bacillota</taxon>
        <taxon>Negativicutes</taxon>
        <taxon>Selenomonadales</taxon>
        <taxon>Selenomonadaceae</taxon>
        <taxon>Selenomonas</taxon>
    </lineage>
</organism>
<proteinExistence type="predicted"/>
<name>A0A1I0YC60_SELRU</name>
<dbReference type="RefSeq" id="WP_074816873.1">
    <property type="nucleotide sequence ID" value="NZ_FOJX01000011.1"/>
</dbReference>
<protein>
    <recommendedName>
        <fullName evidence="1">Bacteriophage phiJL001 Gp84 C-terminal domain-containing protein</fullName>
    </recommendedName>
</protein>
<dbReference type="Proteomes" id="UP000183843">
    <property type="component" value="Unassembled WGS sequence"/>
</dbReference>
<dbReference type="EMBL" id="FOJX01000011">
    <property type="protein sequence ID" value="SFB10904.1"/>
    <property type="molecule type" value="Genomic_DNA"/>
</dbReference>
<evidence type="ECO:0000259" key="1">
    <source>
        <dbReference type="Pfam" id="PF09356"/>
    </source>
</evidence>
<sequence>MSIVLPVCMAKAKESKNPFFIELYILNLRTGVTRLAACDENIVFAGETYLAAPFQRGDIGRNLDTINDSVEISMADCSHEMLQFVMNGFDFRGCNATIMRIQYPESLKNPNAVQLVFSGFIDEPSFSNGMLSAKINARLPEINCPNRNYRLACNSEFGDSECGMSLAREDLAVTGRKGNTLILNVSHEKDYWKDGVISVDGESRVVSSSSGYNVTVNVGFAHETIGKSAALTRGCNKTVERCKAYDNMKNYSGFPAIPFESVYR</sequence>
<dbReference type="Pfam" id="PF09356">
    <property type="entry name" value="Phage_BR0599"/>
    <property type="match status" value="1"/>
</dbReference>
<dbReference type="InterPro" id="IPR018964">
    <property type="entry name" value="Phage_phiJL001_Gp84_C"/>
</dbReference>
<reference evidence="2 3" key="1">
    <citation type="submission" date="2016-10" db="EMBL/GenBank/DDBJ databases">
        <authorList>
            <person name="de Groot N.N."/>
        </authorList>
    </citation>
    <scope>NUCLEOTIDE SEQUENCE [LARGE SCALE GENOMIC DNA]</scope>
    <source>
        <strain evidence="2 3">L14</strain>
    </source>
</reference>
<accession>A0A1I0YC60</accession>
<dbReference type="AlphaFoldDB" id="A0A1I0YC60"/>
<gene>
    <name evidence="2" type="ORF">SAMN05216587_111109</name>
</gene>
<feature type="domain" description="Bacteriophage phiJL001 Gp84 C-terminal" evidence="1">
    <location>
        <begin position="201"/>
        <end position="259"/>
    </location>
</feature>
<evidence type="ECO:0000313" key="3">
    <source>
        <dbReference type="Proteomes" id="UP000183843"/>
    </source>
</evidence>
<dbReference type="Pfam" id="PF09931">
    <property type="entry name" value="Phage_phiJL001_Gp84_N"/>
    <property type="match status" value="1"/>
</dbReference>
<evidence type="ECO:0000313" key="2">
    <source>
        <dbReference type="EMBL" id="SFB10904.1"/>
    </source>
</evidence>